<dbReference type="InterPro" id="IPR007130">
    <property type="entry name" value="DAGAT"/>
</dbReference>
<evidence type="ECO:0000256" key="7">
    <source>
        <dbReference type="ARBA" id="ARBA00022989"/>
    </source>
</evidence>
<dbReference type="GO" id="GO:0019432">
    <property type="term" value="P:triglyceride biosynthetic process"/>
    <property type="evidence" value="ECO:0007669"/>
    <property type="project" value="TreeGrafter"/>
</dbReference>
<dbReference type="EMBL" id="JAAMPC010000548">
    <property type="protein sequence ID" value="KAG2242276.1"/>
    <property type="molecule type" value="Genomic_DNA"/>
</dbReference>
<dbReference type="OrthoDB" id="264532at2759"/>
<dbReference type="GO" id="GO:0004144">
    <property type="term" value="F:diacylglycerol O-acyltransferase activity"/>
    <property type="evidence" value="ECO:0007669"/>
    <property type="project" value="TreeGrafter"/>
</dbReference>
<protein>
    <submittedName>
        <fullName evidence="11">Uncharacterized protein</fullName>
    </submittedName>
</protein>
<keyword evidence="8" id="KW-0443">Lipid metabolism</keyword>
<dbReference type="Pfam" id="PF03982">
    <property type="entry name" value="DAGAT"/>
    <property type="match status" value="1"/>
</dbReference>
<organism evidence="11 12">
    <name type="scientific">Brassica carinata</name>
    <name type="common">Ethiopian mustard</name>
    <name type="synonym">Abyssinian cabbage</name>
    <dbReference type="NCBI Taxonomy" id="52824"/>
    <lineage>
        <taxon>Eukaryota</taxon>
        <taxon>Viridiplantae</taxon>
        <taxon>Streptophyta</taxon>
        <taxon>Embryophyta</taxon>
        <taxon>Tracheophyta</taxon>
        <taxon>Spermatophyta</taxon>
        <taxon>Magnoliopsida</taxon>
        <taxon>eudicotyledons</taxon>
        <taxon>Gunneridae</taxon>
        <taxon>Pentapetalae</taxon>
        <taxon>rosids</taxon>
        <taxon>malvids</taxon>
        <taxon>Brassicales</taxon>
        <taxon>Brassicaceae</taxon>
        <taxon>Brassiceae</taxon>
        <taxon>Brassica</taxon>
    </lineage>
</organism>
<evidence type="ECO:0000256" key="6">
    <source>
        <dbReference type="ARBA" id="ARBA00022824"/>
    </source>
</evidence>
<evidence type="ECO:0000256" key="8">
    <source>
        <dbReference type="ARBA" id="ARBA00023098"/>
    </source>
</evidence>
<keyword evidence="10" id="KW-0012">Acyltransferase</keyword>
<evidence type="ECO:0000313" key="11">
    <source>
        <dbReference type="EMBL" id="KAG2242276.1"/>
    </source>
</evidence>
<keyword evidence="7" id="KW-1133">Transmembrane helix</keyword>
<dbReference type="PANTHER" id="PTHR12317:SF63">
    <property type="entry name" value="DIACYLGLYCEROL O-ACYLTRANSFERASE 2"/>
    <property type="match status" value="1"/>
</dbReference>
<comment type="subcellular location">
    <subcellularLocation>
        <location evidence="1">Endoplasmic reticulum membrane</location>
        <topology evidence="1">Multi-pass membrane protein</topology>
    </subcellularLocation>
</comment>
<keyword evidence="4" id="KW-0808">Transferase</keyword>
<proteinExistence type="inferred from homology"/>
<evidence type="ECO:0000256" key="3">
    <source>
        <dbReference type="ARBA" id="ARBA00022516"/>
    </source>
</evidence>
<keyword evidence="5" id="KW-0812">Transmembrane</keyword>
<keyword evidence="12" id="KW-1185">Reference proteome</keyword>
<evidence type="ECO:0000256" key="9">
    <source>
        <dbReference type="ARBA" id="ARBA00023136"/>
    </source>
</evidence>
<evidence type="ECO:0000256" key="4">
    <source>
        <dbReference type="ARBA" id="ARBA00022679"/>
    </source>
</evidence>
<keyword evidence="9" id="KW-0472">Membrane</keyword>
<dbReference type="GO" id="GO:0005789">
    <property type="term" value="C:endoplasmic reticulum membrane"/>
    <property type="evidence" value="ECO:0007669"/>
    <property type="project" value="UniProtKB-SubCell"/>
</dbReference>
<dbReference type="AlphaFoldDB" id="A0A8X7NZH8"/>
<feature type="non-terminal residue" evidence="11">
    <location>
        <position position="104"/>
    </location>
</feature>
<evidence type="ECO:0000256" key="1">
    <source>
        <dbReference type="ARBA" id="ARBA00004477"/>
    </source>
</evidence>
<evidence type="ECO:0000256" key="10">
    <source>
        <dbReference type="ARBA" id="ARBA00023315"/>
    </source>
</evidence>
<keyword evidence="3" id="KW-0444">Lipid biosynthesis</keyword>
<sequence length="104" mass="12139">FIPFIEKRICAHSHGTWDTSGSSFLLWSVYKWWKPDWNLYLKPSRAIKFTPICFWGVFGSPIPYRHPLYVVIGKPIEVSKTLQPTDEEIAKVHGQFVEALKDLF</sequence>
<reference evidence="11 12" key="1">
    <citation type="submission" date="2020-02" db="EMBL/GenBank/DDBJ databases">
        <authorList>
            <person name="Ma Q."/>
            <person name="Huang Y."/>
            <person name="Song X."/>
            <person name="Pei D."/>
        </authorList>
    </citation>
    <scope>NUCLEOTIDE SEQUENCE [LARGE SCALE GENOMIC DNA]</scope>
    <source>
        <strain evidence="11">Sxm20200214</strain>
        <tissue evidence="11">Leaf</tissue>
    </source>
</reference>
<dbReference type="PANTHER" id="PTHR12317">
    <property type="entry name" value="DIACYLGLYCEROL O-ACYLTRANSFERASE"/>
    <property type="match status" value="1"/>
</dbReference>
<dbReference type="Proteomes" id="UP000886595">
    <property type="component" value="Unassembled WGS sequence"/>
</dbReference>
<evidence type="ECO:0000313" key="12">
    <source>
        <dbReference type="Proteomes" id="UP000886595"/>
    </source>
</evidence>
<evidence type="ECO:0000256" key="2">
    <source>
        <dbReference type="ARBA" id="ARBA00005420"/>
    </source>
</evidence>
<evidence type="ECO:0000256" key="5">
    <source>
        <dbReference type="ARBA" id="ARBA00022692"/>
    </source>
</evidence>
<keyword evidence="6" id="KW-0256">Endoplasmic reticulum</keyword>
<accession>A0A8X7NZH8</accession>
<gene>
    <name evidence="11" type="ORF">Bca52824_095881</name>
</gene>
<comment type="similarity">
    <text evidence="2">Belongs to the diacylglycerol acyltransferase family.</text>
</comment>
<comment type="caution">
    <text evidence="11">The sequence shown here is derived from an EMBL/GenBank/DDBJ whole genome shotgun (WGS) entry which is preliminary data.</text>
</comment>
<name>A0A8X7NZH8_BRACI</name>